<dbReference type="PANTHER" id="PTHR10142">
    <property type="entry name" value="DNA REPAIR PROTEIN COMPLEMENTING XP-A CELLS"/>
    <property type="match status" value="1"/>
</dbReference>
<evidence type="ECO:0000259" key="4">
    <source>
        <dbReference type="Pfam" id="PF05181"/>
    </source>
</evidence>
<keyword evidence="6" id="KW-1185">Reference proteome</keyword>
<dbReference type="OrthoDB" id="5368863at2759"/>
<evidence type="ECO:0000313" key="6">
    <source>
        <dbReference type="Proteomes" id="UP000644660"/>
    </source>
</evidence>
<dbReference type="GO" id="GO:0070914">
    <property type="term" value="P:UV-damage excision repair"/>
    <property type="evidence" value="ECO:0007669"/>
    <property type="project" value="TreeGrafter"/>
</dbReference>
<protein>
    <submittedName>
        <fullName evidence="5">Similar to Saccharomyces cerevisiae YMR201C RAD14 Protein that recognizes and binds damaged DNA during nucleotide excision repair</fullName>
    </submittedName>
</protein>
<organism evidence="5 6">
    <name type="scientific">Maudiozyma barnettii</name>
    <dbReference type="NCBI Taxonomy" id="61262"/>
    <lineage>
        <taxon>Eukaryota</taxon>
        <taxon>Fungi</taxon>
        <taxon>Dikarya</taxon>
        <taxon>Ascomycota</taxon>
        <taxon>Saccharomycotina</taxon>
        <taxon>Saccharomycetes</taxon>
        <taxon>Saccharomycetales</taxon>
        <taxon>Saccharomycetaceae</taxon>
        <taxon>Maudiozyma</taxon>
    </lineage>
</organism>
<dbReference type="Pfam" id="PF05181">
    <property type="entry name" value="XPA_C"/>
    <property type="match status" value="1"/>
</dbReference>
<sequence>MNAEQKAKIAANRKLALERLKKRGILNKSQQNSIEKRFEPVKPPITNTTVANSNTYKNQEQYIPTTTVPATQSIQSRDATTISPTKTNKIRPSVREKDYIEYNFATINNLNGGYINPQDKVYNEGDPDYYGGDDSHNDKKLKTIQDWKNEQRERRMLYENAPPPEHSSVAIKCIQCHINIEMDPVLDDIFKLKVCKTCAKEHPEKYSLLTKTECKEDYFLTDPELNDIELFHRLEKPNPHSGTFARMQLFVRCEIETYAYKKWGGEEGLDNEWKRREEGKLKRKEKKYNDKIKEMRIKTRAQEYTNRLRDKKYGKTHIHNFSDPIPNGKDEDGFTILKRRCIGCGLETEEVSL</sequence>
<dbReference type="Proteomes" id="UP000644660">
    <property type="component" value="Unassembled WGS sequence"/>
</dbReference>
<dbReference type="InterPro" id="IPR022658">
    <property type="entry name" value="XPA_CS"/>
</dbReference>
<dbReference type="InterPro" id="IPR009061">
    <property type="entry name" value="DNA-bd_dom_put_sf"/>
</dbReference>
<reference evidence="5 6" key="1">
    <citation type="submission" date="2020-05" db="EMBL/GenBank/DDBJ databases">
        <authorList>
            <person name="Casaregola S."/>
            <person name="Devillers H."/>
            <person name="Grondin C."/>
        </authorList>
    </citation>
    <scope>NUCLEOTIDE SEQUENCE [LARGE SCALE GENOMIC DNA]</scope>
    <source>
        <strain evidence="5 6">CLIB 1767</strain>
    </source>
</reference>
<keyword evidence="2" id="KW-0862">Zinc</keyword>
<comment type="caution">
    <text evidence="5">The sequence shown here is derived from an EMBL/GenBank/DDBJ whole genome shotgun (WGS) entry which is preliminary data.</text>
</comment>
<gene>
    <name evidence="5" type="ORF">KABA2_01S10252</name>
</gene>
<dbReference type="GO" id="GO:0003684">
    <property type="term" value="F:damaged DNA binding"/>
    <property type="evidence" value="ECO:0007669"/>
    <property type="project" value="InterPro"/>
</dbReference>
<dbReference type="PROSITE" id="PS00753">
    <property type="entry name" value="XPA_2"/>
    <property type="match status" value="1"/>
</dbReference>
<name>A0A8H2ZFF0_9SACH</name>
<dbReference type="GO" id="GO:0000110">
    <property type="term" value="C:nucleotide-excision repair factor 1 complex"/>
    <property type="evidence" value="ECO:0007669"/>
    <property type="project" value="TreeGrafter"/>
</dbReference>
<dbReference type="Gene3D" id="3.90.530.10">
    <property type="entry name" value="XPA C-terminal domain"/>
    <property type="match status" value="1"/>
</dbReference>
<dbReference type="GO" id="GO:0000715">
    <property type="term" value="P:nucleotide-excision repair, DNA damage recognition"/>
    <property type="evidence" value="ECO:0007669"/>
    <property type="project" value="TreeGrafter"/>
</dbReference>
<evidence type="ECO:0000256" key="1">
    <source>
        <dbReference type="ARBA" id="ARBA00004123"/>
    </source>
</evidence>
<dbReference type="CDD" id="cd21077">
    <property type="entry name" value="DBD_Rad14"/>
    <property type="match status" value="1"/>
</dbReference>
<accession>A0A8H2ZFF0</accession>
<dbReference type="RefSeq" id="XP_041404327.1">
    <property type="nucleotide sequence ID" value="XM_041548393.1"/>
</dbReference>
<dbReference type="NCBIfam" id="TIGR00598">
    <property type="entry name" value="rad14"/>
    <property type="match status" value="1"/>
</dbReference>
<dbReference type="AlphaFoldDB" id="A0A8H2ZFF0"/>
<evidence type="ECO:0000256" key="3">
    <source>
        <dbReference type="ARBA" id="ARBA00023242"/>
    </source>
</evidence>
<dbReference type="InterPro" id="IPR000465">
    <property type="entry name" value="XPA/RAD14"/>
</dbReference>
<dbReference type="GO" id="GO:0006284">
    <property type="term" value="P:base-excision repair"/>
    <property type="evidence" value="ECO:0007669"/>
    <property type="project" value="TreeGrafter"/>
</dbReference>
<comment type="subcellular location">
    <subcellularLocation>
        <location evidence="1">Nucleus</location>
    </subcellularLocation>
</comment>
<dbReference type="InterPro" id="IPR037129">
    <property type="entry name" value="XPA_sf"/>
</dbReference>
<evidence type="ECO:0000256" key="2">
    <source>
        <dbReference type="ARBA" id="ARBA00022833"/>
    </source>
</evidence>
<evidence type="ECO:0000313" key="5">
    <source>
        <dbReference type="EMBL" id="CAB4252289.1"/>
    </source>
</evidence>
<dbReference type="InterPro" id="IPR022656">
    <property type="entry name" value="XPA_C"/>
</dbReference>
<dbReference type="SUPFAM" id="SSF46955">
    <property type="entry name" value="Putative DNA-binding domain"/>
    <property type="match status" value="1"/>
</dbReference>
<dbReference type="GO" id="GO:1901255">
    <property type="term" value="P:nucleotide-excision repair involved in interstrand cross-link repair"/>
    <property type="evidence" value="ECO:0007669"/>
    <property type="project" value="TreeGrafter"/>
</dbReference>
<dbReference type="GeneID" id="64855413"/>
<dbReference type="PANTHER" id="PTHR10142:SF0">
    <property type="entry name" value="DNA REPAIR PROTEIN COMPLEMENTING XP-A CELLS"/>
    <property type="match status" value="1"/>
</dbReference>
<proteinExistence type="predicted"/>
<keyword evidence="3" id="KW-0539">Nucleus</keyword>
<feature type="domain" description="XPA C-terminal" evidence="4">
    <location>
        <begin position="205"/>
        <end position="255"/>
    </location>
</feature>
<dbReference type="EMBL" id="CAEFZW010000001">
    <property type="protein sequence ID" value="CAB4252289.1"/>
    <property type="molecule type" value="Genomic_DNA"/>
</dbReference>